<dbReference type="Pfam" id="PF13439">
    <property type="entry name" value="Glyco_transf_4"/>
    <property type="match status" value="1"/>
</dbReference>
<dbReference type="RefSeq" id="WP_316411025.1">
    <property type="nucleotide sequence ID" value="NZ_AP027081.1"/>
</dbReference>
<dbReference type="AlphaFoldDB" id="A0AA48GM15"/>
<reference evidence="3" key="1">
    <citation type="journal article" date="2023" name="Int. J. Syst. Evol. Microbiol.">
        <title>Mesoterricola silvestris gen. nov., sp. nov., Mesoterricola sediminis sp. nov., Geothrix oryzae sp. nov., Geothrix edaphica sp. nov., Geothrix rubra sp. nov., and Geothrix limicola sp. nov., six novel members of Acidobacteriota isolated from soils.</title>
        <authorList>
            <person name="Itoh H."/>
            <person name="Sugisawa Y."/>
            <person name="Mise K."/>
            <person name="Xu Z."/>
            <person name="Kuniyasu M."/>
            <person name="Ushijima N."/>
            <person name="Kawano K."/>
            <person name="Kobayashi E."/>
            <person name="Shiratori Y."/>
            <person name="Masuda Y."/>
            <person name="Senoo K."/>
        </authorList>
    </citation>
    <scope>NUCLEOTIDE SEQUENCE</scope>
    <source>
        <strain evidence="3">W786</strain>
    </source>
</reference>
<keyword evidence="4" id="KW-1185">Reference proteome</keyword>
<evidence type="ECO:0008006" key="5">
    <source>
        <dbReference type="Google" id="ProtNLM"/>
    </source>
</evidence>
<proteinExistence type="predicted"/>
<evidence type="ECO:0000313" key="4">
    <source>
        <dbReference type="Proteomes" id="UP001228113"/>
    </source>
</evidence>
<dbReference type="SUPFAM" id="SSF53756">
    <property type="entry name" value="UDP-Glycosyltransferase/glycogen phosphorylase"/>
    <property type="match status" value="1"/>
</dbReference>
<dbReference type="PANTHER" id="PTHR12526">
    <property type="entry name" value="GLYCOSYLTRANSFERASE"/>
    <property type="match status" value="1"/>
</dbReference>
<feature type="domain" description="Glycosyl transferase family 1" evidence="1">
    <location>
        <begin position="230"/>
        <end position="373"/>
    </location>
</feature>
<dbReference type="InterPro" id="IPR001296">
    <property type="entry name" value="Glyco_trans_1"/>
</dbReference>
<name>A0AA48GM15_9BACT</name>
<feature type="domain" description="Glycosyltransferase subfamily 4-like N-terminal" evidence="2">
    <location>
        <begin position="13"/>
        <end position="212"/>
    </location>
</feature>
<dbReference type="Gene3D" id="3.40.50.2000">
    <property type="entry name" value="Glycogen Phosphorylase B"/>
    <property type="match status" value="2"/>
</dbReference>
<organism evidence="3 4">
    <name type="scientific">Mesoterricola sediminis</name>
    <dbReference type="NCBI Taxonomy" id="2927980"/>
    <lineage>
        <taxon>Bacteria</taxon>
        <taxon>Pseudomonadati</taxon>
        <taxon>Acidobacteriota</taxon>
        <taxon>Holophagae</taxon>
        <taxon>Holophagales</taxon>
        <taxon>Holophagaceae</taxon>
        <taxon>Mesoterricola</taxon>
    </lineage>
</organism>
<dbReference type="EMBL" id="AP027081">
    <property type="protein sequence ID" value="BDU75566.1"/>
    <property type="molecule type" value="Genomic_DNA"/>
</dbReference>
<dbReference type="Proteomes" id="UP001228113">
    <property type="component" value="Chromosome"/>
</dbReference>
<gene>
    <name evidence="3" type="ORF">METESE_05240</name>
</gene>
<dbReference type="KEGG" id="msea:METESE_05240"/>
<dbReference type="GO" id="GO:0016757">
    <property type="term" value="F:glycosyltransferase activity"/>
    <property type="evidence" value="ECO:0007669"/>
    <property type="project" value="InterPro"/>
</dbReference>
<evidence type="ECO:0000313" key="3">
    <source>
        <dbReference type="EMBL" id="BDU75566.1"/>
    </source>
</evidence>
<dbReference type="Pfam" id="PF00534">
    <property type="entry name" value="Glycos_transf_1"/>
    <property type="match status" value="1"/>
</dbReference>
<dbReference type="CDD" id="cd03801">
    <property type="entry name" value="GT4_PimA-like"/>
    <property type="match status" value="1"/>
</dbReference>
<dbReference type="InterPro" id="IPR028098">
    <property type="entry name" value="Glyco_trans_4-like_N"/>
</dbReference>
<evidence type="ECO:0000259" key="2">
    <source>
        <dbReference type="Pfam" id="PF13439"/>
    </source>
</evidence>
<protein>
    <recommendedName>
        <fullName evidence="5">Glycosyltransferase</fullName>
    </recommendedName>
</protein>
<sequence length="407" mass="44327">MRAVILHRGFKTWGGAEALALAQARDLRTAGVDVHLVALEVDAATWGPALDGLPFHQVPRRHWTDFPFLLDRRARLARLAGRVEATLRRLAPDVVLAHNPPAPALLGALDTPARKLWYCHEPPRGLYPRQTNRRLLEASRAGLLAAQQPLIRALRRDLGRDARGGPFWARRLGFDQEGVAALGAIAANSAYTRTSVSSAYGGRQAEVLYPAVGLAPAPHLPGIDRTGLQVMVQTRLELLKNVETVLRGFRLALARLGPMPRLHVVGDGSQRAALEALALELGLRDRVTFHGFLPADRLADLRRACDVFAFLPWDEPFGLVFPEAAAAGMLLVGPDHGGPWEILAGGEFGWCVAPHSPVALAEALVAAFRLPDGEAERLRWRAHEACQARFSPGVTLPAFRRWVAEAG</sequence>
<accession>A0AA48GM15</accession>
<evidence type="ECO:0000259" key="1">
    <source>
        <dbReference type="Pfam" id="PF00534"/>
    </source>
</evidence>